<dbReference type="PANTHER" id="PTHR45786">
    <property type="entry name" value="DNA BINDING PROTEIN-LIKE"/>
    <property type="match status" value="1"/>
</dbReference>
<dbReference type="RefSeq" id="XP_071926751.1">
    <property type="nucleotide sequence ID" value="XM_072070650.1"/>
</dbReference>
<dbReference type="Pfam" id="PF14214">
    <property type="entry name" value="Helitron_like_N"/>
    <property type="match status" value="1"/>
</dbReference>
<reference evidence="2" key="1">
    <citation type="journal article" date="2025" name="Foods">
        <title>Unveiling the Microbial Signatures of Arabica Coffee Cherries: Insights into Ripeness Specific Diversity, Functional Traits, and Implications for Quality and Safety.</title>
        <authorList>
            <consortium name="RefSeq"/>
            <person name="Tenea G.N."/>
            <person name="Cifuentes V."/>
            <person name="Reyes P."/>
            <person name="Cevallos-Vallejos M."/>
        </authorList>
    </citation>
    <scope>NUCLEOTIDE SEQUENCE [LARGE SCALE GENOMIC DNA]</scope>
</reference>
<dbReference type="PANTHER" id="PTHR45786:SF78">
    <property type="entry name" value="ATP-DEPENDENT DNA HELICASE"/>
    <property type="match status" value="1"/>
</dbReference>
<reference evidence="3" key="2">
    <citation type="submission" date="2025-08" db="UniProtKB">
        <authorList>
            <consortium name="RefSeq"/>
        </authorList>
    </citation>
    <scope>IDENTIFICATION</scope>
    <source>
        <tissue evidence="3">Leaves</tissue>
    </source>
</reference>
<evidence type="ECO:0000313" key="3">
    <source>
        <dbReference type="RefSeq" id="XP_071926751.1"/>
    </source>
</evidence>
<dbReference type="InterPro" id="IPR025476">
    <property type="entry name" value="Helitron_helicase-like"/>
</dbReference>
<organism evidence="2 3">
    <name type="scientific">Coffea arabica</name>
    <name type="common">Arabian coffee</name>
    <dbReference type="NCBI Taxonomy" id="13443"/>
    <lineage>
        <taxon>Eukaryota</taxon>
        <taxon>Viridiplantae</taxon>
        <taxon>Streptophyta</taxon>
        <taxon>Embryophyta</taxon>
        <taxon>Tracheophyta</taxon>
        <taxon>Spermatophyta</taxon>
        <taxon>Magnoliopsida</taxon>
        <taxon>eudicotyledons</taxon>
        <taxon>Gunneridae</taxon>
        <taxon>Pentapetalae</taxon>
        <taxon>asterids</taxon>
        <taxon>lamiids</taxon>
        <taxon>Gentianales</taxon>
        <taxon>Rubiaceae</taxon>
        <taxon>Ixoroideae</taxon>
        <taxon>Gardenieae complex</taxon>
        <taxon>Bertiereae - Coffeeae clade</taxon>
        <taxon>Coffeeae</taxon>
        <taxon>Coffea</taxon>
    </lineage>
</organism>
<accession>A0ABM4W4P0</accession>
<dbReference type="GeneID" id="113693421"/>
<evidence type="ECO:0000259" key="1">
    <source>
        <dbReference type="Pfam" id="PF14214"/>
    </source>
</evidence>
<proteinExistence type="predicted"/>
<evidence type="ECO:0000313" key="2">
    <source>
        <dbReference type="Proteomes" id="UP001652660"/>
    </source>
</evidence>
<protein>
    <recommendedName>
        <fullName evidence="1">Helitron helicase-like domain-containing protein</fullName>
    </recommendedName>
</protein>
<dbReference type="Proteomes" id="UP001652660">
    <property type="component" value="Chromosome 1e"/>
</dbReference>
<feature type="domain" description="Helitron helicase-like" evidence="1">
    <location>
        <begin position="140"/>
        <end position="323"/>
    </location>
</feature>
<gene>
    <name evidence="3" type="primary">LOC113693421</name>
</gene>
<name>A0ABM4W4P0_COFAR</name>
<keyword evidence="2" id="KW-1185">Reference proteome</keyword>
<sequence length="430" mass="50204">MDDYKIVLETTPAVDQRVFNKPAVSQVGAVWSESSDFEHLNSKHIQIYRKNGQTQIVKHYFACHDSLQYPLIFANGELGWHPGIERMRRPDRGNNRPVICEGETIIATTTATAPNDIIDAENRAINKKKRKRNTVSCREYYCYKLQIRDIDQSMLLHIGRLLQQYVVDMYVKIESIRLDFHRGRNKQAQLRTEIYQGIVDSISSGESSSSSIGKRIFLPTSFISGPRDMWRRYMDAMSLVQRYGKPNIFLTVTCNKNWPEIQKLLLPTDKVENRPDLISRVFYAKLKQLKDELLKKNIFGKIATYTYVIEFQKRGLPHAHFLIILKQGWKMYSPESYDRIVCAELPDANQHPYLHELVVKHMMHGPCGTMNPNCPCMKQHIGCKDNYPKEFTEVTRHSHNSYPLYRWRDFQQSIIVRGHPLDNRWMGFSS</sequence>